<gene>
    <name evidence="2" type="ORF">NSJP_0397</name>
</gene>
<reference evidence="2 3" key="1">
    <citation type="submission" date="2017-03" db="EMBL/GenBank/DDBJ databases">
        <authorList>
            <person name="Afonso C.L."/>
            <person name="Miller P.J."/>
            <person name="Scott M.A."/>
            <person name="Spackman E."/>
            <person name="Goraichik I."/>
            <person name="Dimitrov K.M."/>
            <person name="Suarez D.L."/>
            <person name="Swayne D.E."/>
        </authorList>
    </citation>
    <scope>NUCLEOTIDE SEQUENCE [LARGE SCALE GENOMIC DNA]</scope>
    <source>
        <strain evidence="2">Genome sequencing of Nitrospira japonica strain NJ11</strain>
    </source>
</reference>
<dbReference type="EMBL" id="LT828648">
    <property type="protein sequence ID" value="SLM46569.1"/>
    <property type="molecule type" value="Genomic_DNA"/>
</dbReference>
<dbReference type="Proteomes" id="UP000192042">
    <property type="component" value="Chromosome I"/>
</dbReference>
<keyword evidence="1" id="KW-0732">Signal</keyword>
<evidence type="ECO:0000256" key="1">
    <source>
        <dbReference type="SAM" id="SignalP"/>
    </source>
</evidence>
<keyword evidence="3" id="KW-1185">Reference proteome</keyword>
<dbReference type="KEGG" id="nja:NSJP_0397"/>
<dbReference type="RefSeq" id="WP_080885233.1">
    <property type="nucleotide sequence ID" value="NZ_LT828648.1"/>
</dbReference>
<name>A0A1W1I124_9BACT</name>
<proteinExistence type="predicted"/>
<dbReference type="AlphaFoldDB" id="A0A1W1I124"/>
<sequence>MQLVIIVLSLLFAACSTLGNPVLDKKPTDWPPPTMTKAQLIQELGPPKSTSTRTIGGKQIEVLLWAYTKSVMFTSRSKILSVEFEGETMVDKVWSQTEK</sequence>
<organism evidence="2 3">
    <name type="scientific">Nitrospira japonica</name>
    <dbReference type="NCBI Taxonomy" id="1325564"/>
    <lineage>
        <taxon>Bacteria</taxon>
        <taxon>Pseudomonadati</taxon>
        <taxon>Nitrospirota</taxon>
        <taxon>Nitrospiria</taxon>
        <taxon>Nitrospirales</taxon>
        <taxon>Nitrospiraceae</taxon>
        <taxon>Nitrospira</taxon>
    </lineage>
</organism>
<protein>
    <recommendedName>
        <fullName evidence="4">Lipoprotein SmpA/OmlA domain-containing protein</fullName>
    </recommendedName>
</protein>
<evidence type="ECO:0008006" key="4">
    <source>
        <dbReference type="Google" id="ProtNLM"/>
    </source>
</evidence>
<feature type="signal peptide" evidence="1">
    <location>
        <begin position="1"/>
        <end position="19"/>
    </location>
</feature>
<accession>A0A1W1I124</accession>
<evidence type="ECO:0000313" key="3">
    <source>
        <dbReference type="Proteomes" id="UP000192042"/>
    </source>
</evidence>
<feature type="chain" id="PRO_5012664270" description="Lipoprotein SmpA/OmlA domain-containing protein" evidence="1">
    <location>
        <begin position="20"/>
        <end position="99"/>
    </location>
</feature>
<evidence type="ECO:0000313" key="2">
    <source>
        <dbReference type="EMBL" id="SLM46569.1"/>
    </source>
</evidence>